<dbReference type="KEGG" id="lbc:LACBIDRAFT_333313"/>
<accession>B0DVJ4</accession>
<dbReference type="EMBL" id="DS547139">
    <property type="protein sequence ID" value="EDR01396.1"/>
    <property type="molecule type" value="Genomic_DNA"/>
</dbReference>
<keyword evidence="2" id="KW-1185">Reference proteome</keyword>
<dbReference type="HOGENOM" id="CLU_1111567_0_0_1"/>
<dbReference type="GeneID" id="6083625"/>
<proteinExistence type="predicted"/>
<protein>
    <submittedName>
        <fullName evidence="1">Predicted protein</fullName>
    </submittedName>
</protein>
<gene>
    <name evidence="1" type="ORF">LACBIDRAFT_333313</name>
</gene>
<name>B0DVJ4_LACBS</name>
<dbReference type="RefSeq" id="XP_001887941.1">
    <property type="nucleotide sequence ID" value="XM_001887906.1"/>
</dbReference>
<dbReference type="AlphaFoldDB" id="B0DVJ4"/>
<dbReference type="InParanoid" id="B0DVJ4"/>
<evidence type="ECO:0000313" key="1">
    <source>
        <dbReference type="EMBL" id="EDR01396.1"/>
    </source>
</evidence>
<sequence length="250" mass="27555">MFESTGSDSGPLNLKKAYKPQTTDFYWILNQLFFASTPSLDYHPVTRSKRLCWLKLIVSISFLQVDNACPNGLSVADVAGGFNDAQLDDGNTLLKSSTRHASGRRQTSHMHRSSHRLHPPIPLFGPSPLPKLAQCSELLGIFIPDALFAVTYMLVAAVGCHNITHTDRSLGSWSSSSGGHRLVWMMGAWLLHIVLTAIVDRFAWASCQPLFCRSGLSVRTPSSVNVGKARTFGYVTCNRNFLILRLNACC</sequence>
<dbReference type="OrthoDB" id="3120237at2759"/>
<reference evidence="1 2" key="1">
    <citation type="journal article" date="2008" name="Nature">
        <title>The genome of Laccaria bicolor provides insights into mycorrhizal symbiosis.</title>
        <authorList>
            <person name="Martin F."/>
            <person name="Aerts A."/>
            <person name="Ahren D."/>
            <person name="Brun A."/>
            <person name="Danchin E.G.J."/>
            <person name="Duchaussoy F."/>
            <person name="Gibon J."/>
            <person name="Kohler A."/>
            <person name="Lindquist E."/>
            <person name="Pereda V."/>
            <person name="Salamov A."/>
            <person name="Shapiro H.J."/>
            <person name="Wuyts J."/>
            <person name="Blaudez D."/>
            <person name="Buee M."/>
            <person name="Brokstein P."/>
            <person name="Canbaeck B."/>
            <person name="Cohen D."/>
            <person name="Courty P.E."/>
            <person name="Coutinho P.M."/>
            <person name="Delaruelle C."/>
            <person name="Detter J.C."/>
            <person name="Deveau A."/>
            <person name="DiFazio S."/>
            <person name="Duplessis S."/>
            <person name="Fraissinet-Tachet L."/>
            <person name="Lucic E."/>
            <person name="Frey-Klett P."/>
            <person name="Fourrey C."/>
            <person name="Feussner I."/>
            <person name="Gay G."/>
            <person name="Grimwood J."/>
            <person name="Hoegger P.J."/>
            <person name="Jain P."/>
            <person name="Kilaru S."/>
            <person name="Labbe J."/>
            <person name="Lin Y.C."/>
            <person name="Legue V."/>
            <person name="Le Tacon F."/>
            <person name="Marmeisse R."/>
            <person name="Melayah D."/>
            <person name="Montanini B."/>
            <person name="Muratet M."/>
            <person name="Nehls U."/>
            <person name="Niculita-Hirzel H."/>
            <person name="Oudot-Le Secq M.P."/>
            <person name="Peter M."/>
            <person name="Quesneville H."/>
            <person name="Rajashekar B."/>
            <person name="Reich M."/>
            <person name="Rouhier N."/>
            <person name="Schmutz J."/>
            <person name="Yin T."/>
            <person name="Chalot M."/>
            <person name="Henrissat B."/>
            <person name="Kuees U."/>
            <person name="Lucas S."/>
            <person name="Van de Peer Y."/>
            <person name="Podila G.K."/>
            <person name="Polle A."/>
            <person name="Pukkila P.J."/>
            <person name="Richardson P.M."/>
            <person name="Rouze P."/>
            <person name="Sanders I.R."/>
            <person name="Stajich J.E."/>
            <person name="Tunlid A."/>
            <person name="Tuskan G."/>
            <person name="Grigoriev I.V."/>
        </authorList>
    </citation>
    <scope>NUCLEOTIDE SEQUENCE [LARGE SCALE GENOMIC DNA]</scope>
    <source>
        <strain evidence="2">S238N-H82 / ATCC MYA-4686</strain>
    </source>
</reference>
<dbReference type="Proteomes" id="UP000001194">
    <property type="component" value="Unassembled WGS sequence"/>
</dbReference>
<evidence type="ECO:0000313" key="2">
    <source>
        <dbReference type="Proteomes" id="UP000001194"/>
    </source>
</evidence>
<organism evidence="2">
    <name type="scientific">Laccaria bicolor (strain S238N-H82 / ATCC MYA-4686)</name>
    <name type="common">Bicoloured deceiver</name>
    <name type="synonym">Laccaria laccata var. bicolor</name>
    <dbReference type="NCBI Taxonomy" id="486041"/>
    <lineage>
        <taxon>Eukaryota</taxon>
        <taxon>Fungi</taxon>
        <taxon>Dikarya</taxon>
        <taxon>Basidiomycota</taxon>
        <taxon>Agaricomycotina</taxon>
        <taxon>Agaricomycetes</taxon>
        <taxon>Agaricomycetidae</taxon>
        <taxon>Agaricales</taxon>
        <taxon>Agaricineae</taxon>
        <taxon>Hydnangiaceae</taxon>
        <taxon>Laccaria</taxon>
    </lineage>
</organism>